<dbReference type="Proteomes" id="UP001163603">
    <property type="component" value="Chromosome 10"/>
</dbReference>
<gene>
    <name evidence="1" type="ORF">Pint_07136</name>
</gene>
<dbReference type="EMBL" id="CM047745">
    <property type="protein sequence ID" value="KAJ0025886.1"/>
    <property type="molecule type" value="Genomic_DNA"/>
</dbReference>
<comment type="caution">
    <text evidence="1">The sequence shown here is derived from an EMBL/GenBank/DDBJ whole genome shotgun (WGS) entry which is preliminary data.</text>
</comment>
<sequence length="248" mass="28034">MLAYCLYLDDIDYDFRVLIVPVLYSQGLKCGVTHSEFEIVVPGSQVPDWFIYQRKGPSISISRPMQTCRGLALCAAFSVHDPKGFCPDKWMELDCNIQVTIAPTHAVSETPLNTVFETPMNTVYEGPMNTITNLTVSMSVPPNSLAGIDHLWMFYISRSYLTNNDCFYLSVVSFGDKTDKGITMKIKECGLHPVYDSDIEEFISASNNLSSNTSPEVLDPDRLVVTSTVIKRNRDYCPNQQPYLKRWK</sequence>
<evidence type="ECO:0000313" key="1">
    <source>
        <dbReference type="EMBL" id="KAJ0025886.1"/>
    </source>
</evidence>
<keyword evidence="2" id="KW-1185">Reference proteome</keyword>
<protein>
    <submittedName>
        <fullName evidence="1">Uncharacterized protein</fullName>
    </submittedName>
</protein>
<accession>A0ACC0XWL8</accession>
<evidence type="ECO:0000313" key="2">
    <source>
        <dbReference type="Proteomes" id="UP001163603"/>
    </source>
</evidence>
<proteinExistence type="predicted"/>
<organism evidence="1 2">
    <name type="scientific">Pistacia integerrima</name>
    <dbReference type="NCBI Taxonomy" id="434235"/>
    <lineage>
        <taxon>Eukaryota</taxon>
        <taxon>Viridiplantae</taxon>
        <taxon>Streptophyta</taxon>
        <taxon>Embryophyta</taxon>
        <taxon>Tracheophyta</taxon>
        <taxon>Spermatophyta</taxon>
        <taxon>Magnoliopsida</taxon>
        <taxon>eudicotyledons</taxon>
        <taxon>Gunneridae</taxon>
        <taxon>Pentapetalae</taxon>
        <taxon>rosids</taxon>
        <taxon>malvids</taxon>
        <taxon>Sapindales</taxon>
        <taxon>Anacardiaceae</taxon>
        <taxon>Pistacia</taxon>
    </lineage>
</organism>
<name>A0ACC0XWL8_9ROSI</name>
<reference evidence="2" key="1">
    <citation type="journal article" date="2023" name="G3 (Bethesda)">
        <title>Genome assembly and association tests identify interacting loci associated with vigor, precocity, and sex in interspecific pistachio rootstocks.</title>
        <authorList>
            <person name="Palmer W."/>
            <person name="Jacygrad E."/>
            <person name="Sagayaradj S."/>
            <person name="Cavanaugh K."/>
            <person name="Han R."/>
            <person name="Bertier L."/>
            <person name="Beede B."/>
            <person name="Kafkas S."/>
            <person name="Golino D."/>
            <person name="Preece J."/>
            <person name="Michelmore R."/>
        </authorList>
    </citation>
    <scope>NUCLEOTIDE SEQUENCE [LARGE SCALE GENOMIC DNA]</scope>
</reference>